<dbReference type="WBParaSite" id="TMUE_2000008579.1">
    <property type="protein sequence ID" value="TMUE_2000008579.1"/>
    <property type="gene ID" value="WBGene00300330"/>
</dbReference>
<feature type="coiled-coil region" evidence="1">
    <location>
        <begin position="247"/>
        <end position="274"/>
    </location>
</feature>
<sequence>MNSEQRLSSECTEFAHLGKRKNLTDQQTDEESEIFSKVRRSADDSSLLTSDATGRSTVDDDSVCYANLLQEKVNTLVETVRSQAEQHYRLWTSSAKERLNMEQHLLAADSEIHQQQEENADRLVKFSELHEENSKYLHKLSTQLSDMKVLNMQLEHEKSLAEKKLQVTSLANESLRKKVEDLLQYLESNKAPIPGETERQDNAKIFESMNLRYTDFKRMEEENKRLHEVVKHYKNCADQTVKLHLEMESMKLQAEAKEQILKDLAEENTEMKLLICNGSHGSTSTSALDELLHTVVSLRKQLGEQFTTQKENYDVYKLIAPVLKDAECQTEKLLHCDVASCTSQPHALGVVEKQIPEVAGKTKNAGIVPLSPGFIAIHFKDNPVAKAQLAYSKRELPTSDTTREKLERRLSMLEKFYELHSSCNLAPDGDQIDMETV</sequence>
<protein>
    <submittedName>
        <fullName evidence="3">Uncharacterized protein</fullName>
    </submittedName>
</protein>
<proteinExistence type="predicted"/>
<dbReference type="AlphaFoldDB" id="A0A5S6QN37"/>
<dbReference type="Proteomes" id="UP000046395">
    <property type="component" value="Unassembled WGS sequence"/>
</dbReference>
<evidence type="ECO:0000256" key="1">
    <source>
        <dbReference type="SAM" id="Coils"/>
    </source>
</evidence>
<accession>A0A5S6QN37</accession>
<reference evidence="3" key="1">
    <citation type="submission" date="2019-12" db="UniProtKB">
        <authorList>
            <consortium name="WormBaseParasite"/>
        </authorList>
    </citation>
    <scope>IDENTIFICATION</scope>
</reference>
<name>A0A5S6QN37_TRIMR</name>
<keyword evidence="1" id="KW-0175">Coiled coil</keyword>
<evidence type="ECO:0000313" key="2">
    <source>
        <dbReference type="Proteomes" id="UP000046395"/>
    </source>
</evidence>
<organism evidence="2 3">
    <name type="scientific">Trichuris muris</name>
    <name type="common">Mouse whipworm</name>
    <dbReference type="NCBI Taxonomy" id="70415"/>
    <lineage>
        <taxon>Eukaryota</taxon>
        <taxon>Metazoa</taxon>
        <taxon>Ecdysozoa</taxon>
        <taxon>Nematoda</taxon>
        <taxon>Enoplea</taxon>
        <taxon>Dorylaimia</taxon>
        <taxon>Trichinellida</taxon>
        <taxon>Trichuridae</taxon>
        <taxon>Trichuris</taxon>
    </lineage>
</organism>
<evidence type="ECO:0000313" key="3">
    <source>
        <dbReference type="WBParaSite" id="TMUE_2000008579.1"/>
    </source>
</evidence>
<keyword evidence="2" id="KW-1185">Reference proteome</keyword>